<reference evidence="1" key="1">
    <citation type="submission" date="2014-11" db="EMBL/GenBank/DDBJ databases">
        <authorList>
            <person name="Amaro Gonzalez C."/>
        </authorList>
    </citation>
    <scope>NUCLEOTIDE SEQUENCE</scope>
</reference>
<name>A0A0E9VPK6_ANGAN</name>
<accession>A0A0E9VPK6</accession>
<reference evidence="1" key="2">
    <citation type="journal article" date="2015" name="Fish Shellfish Immunol.">
        <title>Early steps in the European eel (Anguilla anguilla)-Vibrio vulnificus interaction in the gills: Role of the RtxA13 toxin.</title>
        <authorList>
            <person name="Callol A."/>
            <person name="Pajuelo D."/>
            <person name="Ebbesson L."/>
            <person name="Teles M."/>
            <person name="MacKenzie S."/>
            <person name="Amaro C."/>
        </authorList>
    </citation>
    <scope>NUCLEOTIDE SEQUENCE</scope>
</reference>
<protein>
    <submittedName>
        <fullName evidence="1">Uncharacterized protein</fullName>
    </submittedName>
</protein>
<proteinExistence type="predicted"/>
<evidence type="ECO:0000313" key="1">
    <source>
        <dbReference type="EMBL" id="JAH80002.1"/>
    </source>
</evidence>
<dbReference type="EMBL" id="GBXM01028575">
    <property type="protein sequence ID" value="JAH80002.1"/>
    <property type="molecule type" value="Transcribed_RNA"/>
</dbReference>
<organism evidence="1">
    <name type="scientific">Anguilla anguilla</name>
    <name type="common">European freshwater eel</name>
    <name type="synonym">Muraena anguilla</name>
    <dbReference type="NCBI Taxonomy" id="7936"/>
    <lineage>
        <taxon>Eukaryota</taxon>
        <taxon>Metazoa</taxon>
        <taxon>Chordata</taxon>
        <taxon>Craniata</taxon>
        <taxon>Vertebrata</taxon>
        <taxon>Euteleostomi</taxon>
        <taxon>Actinopterygii</taxon>
        <taxon>Neopterygii</taxon>
        <taxon>Teleostei</taxon>
        <taxon>Anguilliformes</taxon>
        <taxon>Anguillidae</taxon>
        <taxon>Anguilla</taxon>
    </lineage>
</organism>
<sequence>MTPYKFSRLLYGMAA</sequence>